<organism evidence="1 2">
    <name type="scientific">Candidatus Roizmanbacteria bacterium GW2011_GWA2_37_7</name>
    <dbReference type="NCBI Taxonomy" id="1618481"/>
    <lineage>
        <taxon>Bacteria</taxon>
        <taxon>Candidatus Roizmaniibacteriota</taxon>
    </lineage>
</organism>
<evidence type="ECO:0000313" key="2">
    <source>
        <dbReference type="Proteomes" id="UP000034471"/>
    </source>
</evidence>
<dbReference type="EMBL" id="LBTJ01000043">
    <property type="protein sequence ID" value="KKQ37141.1"/>
    <property type="molecule type" value="Genomic_DNA"/>
</dbReference>
<sequence length="159" mass="18182">MAGLVDEQVTKEIDQRARFRRKLGDPAHMPENTLTVMRSSDPSLFLIQEFYTRSFPGFIVNNRRQVLEMNESVTYALSRDGIERLGITHSDLHYHDYIVLPGADTAHELRHVLPQGMVDVQALLRNDPPWPESVSPMEVAILLHHVEMNLESSVFGQTF</sequence>
<comment type="caution">
    <text evidence="1">The sequence shown here is derived from an EMBL/GenBank/DDBJ whole genome shotgun (WGS) entry which is preliminary data.</text>
</comment>
<evidence type="ECO:0000313" key="1">
    <source>
        <dbReference type="EMBL" id="KKQ37141.1"/>
    </source>
</evidence>
<protein>
    <submittedName>
        <fullName evidence="1">Uncharacterized protein</fullName>
    </submittedName>
</protein>
<proteinExistence type="predicted"/>
<accession>A0A0G0K988</accession>
<reference evidence="1 2" key="1">
    <citation type="journal article" date="2015" name="Nature">
        <title>rRNA introns, odd ribosomes, and small enigmatic genomes across a large radiation of phyla.</title>
        <authorList>
            <person name="Brown C.T."/>
            <person name="Hug L.A."/>
            <person name="Thomas B.C."/>
            <person name="Sharon I."/>
            <person name="Castelle C.J."/>
            <person name="Singh A."/>
            <person name="Wilkins M.J."/>
            <person name="Williams K.H."/>
            <person name="Banfield J.F."/>
        </authorList>
    </citation>
    <scope>NUCLEOTIDE SEQUENCE [LARGE SCALE GENOMIC DNA]</scope>
</reference>
<name>A0A0G0K988_9BACT</name>
<dbReference type="Proteomes" id="UP000034471">
    <property type="component" value="Unassembled WGS sequence"/>
</dbReference>
<gene>
    <name evidence="1" type="ORF">US54_C0043G0003</name>
</gene>
<dbReference type="AlphaFoldDB" id="A0A0G0K988"/>
<dbReference type="STRING" id="1618481.US54_C0043G0003"/>